<dbReference type="InterPro" id="IPR016454">
    <property type="entry name" value="Cysteine_dSase"/>
</dbReference>
<keyword evidence="2" id="KW-0663">Pyridoxal phosphate</keyword>
<dbReference type="InterPro" id="IPR015421">
    <property type="entry name" value="PyrdxlP-dep_Trfase_major"/>
</dbReference>
<evidence type="ECO:0000313" key="5">
    <source>
        <dbReference type="Proteomes" id="UP000005632"/>
    </source>
</evidence>
<dbReference type="STRING" id="158190.SpiGrapes_0477"/>
<accession>G8QWN8</accession>
<dbReference type="Gene3D" id="1.10.260.50">
    <property type="match status" value="1"/>
</dbReference>
<feature type="domain" description="Aminotransferase class V" evidence="3">
    <location>
        <begin position="5"/>
        <end position="363"/>
    </location>
</feature>
<dbReference type="PANTHER" id="PTHR11601">
    <property type="entry name" value="CYSTEINE DESULFURYLASE FAMILY MEMBER"/>
    <property type="match status" value="1"/>
</dbReference>
<evidence type="ECO:0000256" key="2">
    <source>
        <dbReference type="ARBA" id="ARBA00022898"/>
    </source>
</evidence>
<dbReference type="eggNOG" id="COG1104">
    <property type="taxonomic scope" value="Bacteria"/>
</dbReference>
<reference evidence="4 5" key="1">
    <citation type="submission" date="2011-11" db="EMBL/GenBank/DDBJ databases">
        <title>Complete sequence of Spirochaeta sp. grapes.</title>
        <authorList>
            <consortium name="US DOE Joint Genome Institute"/>
            <person name="Lucas S."/>
            <person name="Han J."/>
            <person name="Lapidus A."/>
            <person name="Cheng J.-F."/>
            <person name="Goodwin L."/>
            <person name="Pitluck S."/>
            <person name="Peters L."/>
            <person name="Ovchinnikova G."/>
            <person name="Munk A.C."/>
            <person name="Detter J.C."/>
            <person name="Han C."/>
            <person name="Tapia R."/>
            <person name="Land M."/>
            <person name="Hauser L."/>
            <person name="Kyrpides N."/>
            <person name="Ivanova N."/>
            <person name="Pagani I."/>
            <person name="Ritalahtilisa K."/>
            <person name="Loeffler F."/>
            <person name="Woyke T."/>
        </authorList>
    </citation>
    <scope>NUCLEOTIDE SEQUENCE [LARGE SCALE GENOMIC DNA]</scope>
    <source>
        <strain evidence="5">ATCC BAA-1885 / DSM 22778 / Grapes</strain>
    </source>
</reference>
<dbReference type="SUPFAM" id="SSF53383">
    <property type="entry name" value="PLP-dependent transferases"/>
    <property type="match status" value="1"/>
</dbReference>
<keyword evidence="5" id="KW-1185">Reference proteome</keyword>
<gene>
    <name evidence="4" type="ordered locus">SpiGrapes_0477</name>
</gene>
<dbReference type="InterPro" id="IPR000192">
    <property type="entry name" value="Aminotrans_V_dom"/>
</dbReference>
<comment type="cofactor">
    <cofactor evidence="1">
        <name>pyridoxal 5'-phosphate</name>
        <dbReference type="ChEBI" id="CHEBI:597326"/>
    </cofactor>
</comment>
<name>G8QWN8_SPHPG</name>
<dbReference type="Gene3D" id="3.90.1150.10">
    <property type="entry name" value="Aspartate Aminotransferase, domain 1"/>
    <property type="match status" value="1"/>
</dbReference>
<dbReference type="HOGENOM" id="CLU_003433_0_0_12"/>
<dbReference type="Gene3D" id="3.40.640.10">
    <property type="entry name" value="Type I PLP-dependent aspartate aminotransferase-like (Major domain)"/>
    <property type="match status" value="1"/>
</dbReference>
<dbReference type="InterPro" id="IPR015424">
    <property type="entry name" value="PyrdxlP-dep_Trfase"/>
</dbReference>
<dbReference type="PANTHER" id="PTHR11601:SF50">
    <property type="entry name" value="CYSTEINE DESULFURASE ISCS 2-RELATED"/>
    <property type="match status" value="1"/>
</dbReference>
<sequence>MTKMMYFDNAATTPMSLEALQTYEKTAQDFIGNPSALHREGLKAQALLQENRETIAALLGVNASNLVFTSGATESNSIVLNNLIWTQKPGQVILTNIEHPSITEFARLLRQIGWNVTFLNAPKGFVRPEDLKAALTDLTRLVCCMLVNNVVGSIQNIAELVAVVREFQAHKGRKIHFHTDAVQALGKIPFSLTGLGVDSASFSAHKFNGPRGIGILYNTNSGLQSLSRGGEQENGLRPGTENLPAIAAMTKALQIAYGSMEEHLRKAREINAMLRTELSEFSFLSAQQGCSPYILNLSVNPLPSEVFARILYDKGFCISSGSACSNNARQKGESVLSSMLIRPDDARSSIRLSFGFDTEIQDARELAEAIKKTYREHV</sequence>
<protein>
    <submittedName>
        <fullName evidence="4">Cysteine desulfurase family protein</fullName>
    </submittedName>
</protein>
<dbReference type="PIRSF" id="PIRSF005572">
    <property type="entry name" value="NifS"/>
    <property type="match status" value="1"/>
</dbReference>
<evidence type="ECO:0000259" key="3">
    <source>
        <dbReference type="Pfam" id="PF00266"/>
    </source>
</evidence>
<dbReference type="Proteomes" id="UP000005632">
    <property type="component" value="Chromosome"/>
</dbReference>
<dbReference type="AlphaFoldDB" id="G8QWN8"/>
<dbReference type="KEGG" id="sgp:SpiGrapes_0477"/>
<organism evidence="4 5">
    <name type="scientific">Sphaerochaeta pleomorpha (strain ATCC BAA-1885 / DSM 22778 / Grapes)</name>
    <dbReference type="NCBI Taxonomy" id="158190"/>
    <lineage>
        <taxon>Bacteria</taxon>
        <taxon>Pseudomonadati</taxon>
        <taxon>Spirochaetota</taxon>
        <taxon>Spirochaetia</taxon>
        <taxon>Spirochaetales</taxon>
        <taxon>Sphaerochaetaceae</taxon>
        <taxon>Sphaerochaeta</taxon>
    </lineage>
</organism>
<evidence type="ECO:0000256" key="1">
    <source>
        <dbReference type="ARBA" id="ARBA00001933"/>
    </source>
</evidence>
<dbReference type="EMBL" id="CP003155">
    <property type="protein sequence ID" value="AEV28332.1"/>
    <property type="molecule type" value="Genomic_DNA"/>
</dbReference>
<dbReference type="RefSeq" id="WP_014269181.1">
    <property type="nucleotide sequence ID" value="NC_016633.1"/>
</dbReference>
<proteinExistence type="predicted"/>
<evidence type="ECO:0000313" key="4">
    <source>
        <dbReference type="EMBL" id="AEV28332.1"/>
    </source>
</evidence>
<dbReference type="Pfam" id="PF00266">
    <property type="entry name" value="Aminotran_5"/>
    <property type="match status" value="1"/>
</dbReference>
<dbReference type="InterPro" id="IPR015422">
    <property type="entry name" value="PyrdxlP-dep_Trfase_small"/>
</dbReference>